<dbReference type="HOGENOM" id="CLU_036464_0_0_1"/>
<dbReference type="Gene3D" id="1.25.40.20">
    <property type="entry name" value="Ankyrin repeat-containing domain"/>
    <property type="match status" value="1"/>
</dbReference>
<sequence length="542" mass="59793">MSQNAEAEAFFATRPPRLVDIHVGLVDVFAAPTAARTTRARIVPDDASLAVNYVLPFSGARRRKEGASTTVPDLNAFKKSWGIFTEGSLSQLTDWNNVVAAGGSVLACLSPLPDAAKATKRTMRKYFHETALPFLRCRLVSAERKIVAIYEAVRDSVPWDVTCVRTKHTVSIHSHYPYRCTQIVLRLYRSSAEILAGFDVDAPCCAYDGARVWASPRALVAMIRQCNTVDVARRSPSYEARLAKYAARDFEVYVPALRRADVGPTGLARLLVLEKLSSPESRAQYLAERGTLRGRPTANTYRAVRRARQYKGDLKSSLAGGRGGVLEMSDYETVALHVPYGPGWDAKRIEKLVFKTDLRINTPFNPKNKGRRLHRHPAFFGTMEECLNDCCGHCPEPRDAEEHQLRNEEDKSCIRGRVAFIAEDPGRQTLSGSFNPISDGEWSEQAYILSTARLFAAIAGRDRPAVRALLSAGARHDVDRRDHVGRTPLHVAVLSDAGDIACDLVDVGARMSARLVGGCSAQRDMTGVVKKMLLQSSNTTLH</sequence>
<protein>
    <submittedName>
        <fullName evidence="2">Uncharacterized protein</fullName>
    </submittedName>
</protein>
<dbReference type="GeneID" id="20674057"/>
<dbReference type="PANTHER" id="PTHR43558">
    <property type="entry name" value="REDUCTASE, PUTATIVE (AFU_ORTHOLOGUE AFUA_3G10540)-RELATED"/>
    <property type="match status" value="1"/>
</dbReference>
<dbReference type="EMBL" id="KI925456">
    <property type="protein sequence ID" value="ETW84697.1"/>
    <property type="molecule type" value="Genomic_DNA"/>
</dbReference>
<dbReference type="Proteomes" id="UP000030671">
    <property type="component" value="Unassembled WGS sequence"/>
</dbReference>
<dbReference type="KEGG" id="hir:HETIRDRAFT_425946"/>
<dbReference type="RefSeq" id="XP_009544334.1">
    <property type="nucleotide sequence ID" value="XM_009546039.1"/>
</dbReference>
<dbReference type="InterPro" id="IPR036770">
    <property type="entry name" value="Ankyrin_rpt-contain_sf"/>
</dbReference>
<evidence type="ECO:0000313" key="3">
    <source>
        <dbReference type="Proteomes" id="UP000030671"/>
    </source>
</evidence>
<keyword evidence="1" id="KW-0040">ANK repeat</keyword>
<name>W4KFR9_HETIT</name>
<keyword evidence="3" id="KW-1185">Reference proteome</keyword>
<proteinExistence type="predicted"/>
<reference evidence="2 3" key="1">
    <citation type="journal article" date="2012" name="New Phytol.">
        <title>Insight into trade-off between wood decay and parasitism from the genome of a fungal forest pathogen.</title>
        <authorList>
            <person name="Olson A."/>
            <person name="Aerts A."/>
            <person name="Asiegbu F."/>
            <person name="Belbahri L."/>
            <person name="Bouzid O."/>
            <person name="Broberg A."/>
            <person name="Canback B."/>
            <person name="Coutinho P.M."/>
            <person name="Cullen D."/>
            <person name="Dalman K."/>
            <person name="Deflorio G."/>
            <person name="van Diepen L.T."/>
            <person name="Dunand C."/>
            <person name="Duplessis S."/>
            <person name="Durling M."/>
            <person name="Gonthier P."/>
            <person name="Grimwood J."/>
            <person name="Fossdal C.G."/>
            <person name="Hansson D."/>
            <person name="Henrissat B."/>
            <person name="Hietala A."/>
            <person name="Himmelstrand K."/>
            <person name="Hoffmeister D."/>
            <person name="Hogberg N."/>
            <person name="James T.Y."/>
            <person name="Karlsson M."/>
            <person name="Kohler A."/>
            <person name="Kues U."/>
            <person name="Lee Y.H."/>
            <person name="Lin Y.C."/>
            <person name="Lind M."/>
            <person name="Lindquist E."/>
            <person name="Lombard V."/>
            <person name="Lucas S."/>
            <person name="Lunden K."/>
            <person name="Morin E."/>
            <person name="Murat C."/>
            <person name="Park J."/>
            <person name="Raffaello T."/>
            <person name="Rouze P."/>
            <person name="Salamov A."/>
            <person name="Schmutz J."/>
            <person name="Solheim H."/>
            <person name="Stahlberg J."/>
            <person name="Velez H."/>
            <person name="de Vries R.P."/>
            <person name="Wiebenga A."/>
            <person name="Woodward S."/>
            <person name="Yakovlev I."/>
            <person name="Garbelotto M."/>
            <person name="Martin F."/>
            <person name="Grigoriev I.V."/>
            <person name="Stenlid J."/>
        </authorList>
    </citation>
    <scope>NUCLEOTIDE SEQUENCE [LARGE SCALE GENOMIC DNA]</scope>
    <source>
        <strain evidence="2 3">TC 32-1</strain>
    </source>
</reference>
<dbReference type="PROSITE" id="PS50088">
    <property type="entry name" value="ANK_REPEAT"/>
    <property type="match status" value="1"/>
</dbReference>
<dbReference type="InParanoid" id="W4KFR9"/>
<gene>
    <name evidence="2" type="ORF">HETIRDRAFT_425946</name>
</gene>
<dbReference type="PROSITE" id="PS50297">
    <property type="entry name" value="ANK_REP_REGION"/>
    <property type="match status" value="1"/>
</dbReference>
<dbReference type="PANTHER" id="PTHR43558:SF6">
    <property type="entry name" value="REDUCTASE, PUTATIVE (AFU_ORTHOLOGUE AFUA_3G10540)-RELATED"/>
    <property type="match status" value="1"/>
</dbReference>
<dbReference type="InterPro" id="IPR002110">
    <property type="entry name" value="Ankyrin_rpt"/>
</dbReference>
<dbReference type="AlphaFoldDB" id="W4KFR9"/>
<dbReference type="SUPFAM" id="SSF48403">
    <property type="entry name" value="Ankyrin repeat"/>
    <property type="match status" value="1"/>
</dbReference>
<evidence type="ECO:0000313" key="2">
    <source>
        <dbReference type="EMBL" id="ETW84697.1"/>
    </source>
</evidence>
<feature type="repeat" description="ANK" evidence="1">
    <location>
        <begin position="484"/>
        <end position="516"/>
    </location>
</feature>
<evidence type="ECO:0000256" key="1">
    <source>
        <dbReference type="PROSITE-ProRule" id="PRU00023"/>
    </source>
</evidence>
<organism evidence="2 3">
    <name type="scientific">Heterobasidion irregulare (strain TC 32-1)</name>
    <dbReference type="NCBI Taxonomy" id="747525"/>
    <lineage>
        <taxon>Eukaryota</taxon>
        <taxon>Fungi</taxon>
        <taxon>Dikarya</taxon>
        <taxon>Basidiomycota</taxon>
        <taxon>Agaricomycotina</taxon>
        <taxon>Agaricomycetes</taxon>
        <taxon>Russulales</taxon>
        <taxon>Bondarzewiaceae</taxon>
        <taxon>Heterobasidion</taxon>
        <taxon>Heterobasidion annosum species complex</taxon>
    </lineage>
</organism>
<dbReference type="InterPro" id="IPR053354">
    <property type="entry name" value="MGDG_epimerase"/>
</dbReference>
<dbReference type="OrthoDB" id="539213at2759"/>
<dbReference type="eggNOG" id="KOG4177">
    <property type="taxonomic scope" value="Eukaryota"/>
</dbReference>
<accession>W4KFR9</accession>